<dbReference type="InterPro" id="IPR038986">
    <property type="entry name" value="Clr2"/>
</dbReference>
<keyword evidence="5" id="KW-1185">Reference proteome</keyword>
<dbReference type="InterPro" id="IPR018839">
    <property type="entry name" value="Tscrpt-silencing_Clr2_C"/>
</dbReference>
<dbReference type="Proteomes" id="UP001595075">
    <property type="component" value="Unassembled WGS sequence"/>
</dbReference>
<name>A0ABR4CK39_9HELO</name>
<dbReference type="EMBL" id="JAZHXI010000006">
    <property type="protein sequence ID" value="KAL2070323.1"/>
    <property type="molecule type" value="Genomic_DNA"/>
</dbReference>
<dbReference type="PANTHER" id="PTHR38046">
    <property type="entry name" value="CRYPTIC LOCI REGULATOR 2"/>
    <property type="match status" value="1"/>
</dbReference>
<protein>
    <submittedName>
        <fullName evidence="4">Uncharacterized protein</fullName>
    </submittedName>
</protein>
<feature type="domain" description="Cryptic loci regulator 2 N-terminal" evidence="3">
    <location>
        <begin position="100"/>
        <end position="184"/>
    </location>
</feature>
<evidence type="ECO:0000256" key="1">
    <source>
        <dbReference type="SAM" id="MobiDB-lite"/>
    </source>
</evidence>
<sequence>MASSTTWYHCWTTRSDGCKETFTGRDGARELNEPSLAQMDDTPKAPKNSKEAAPKFLIMDYYKKLDPKDAKAVEWRRKLGGMMMNIMVPEENKALKRRKWILKELPEGYELWEHVKYQILATKAGDGQKSKPYNGVFERQDAYLYGHPEGRKKRFRSPADFVPHLLWLESDKDGDRANCSCKLCSPDKDDEVPPAEVKKEETRTSTTPQVIIPYSNPQALAASVSNPPPAPKSTPTPTPAPAPAPAPAPVPTKTVTISPEQQFDSQAGGPFLYRPGEVVWWHNQPANNWRLGVIAKRGISNKNPRYLVQPLSNPIEPQPIRILDKESSLRPWLAWSLPNTTMPQLQDMPFEKVPWDRVITQPQFMAGQVRDFVVDGSILAARSIDASYSFFDRNEQVAVPGSDEVHYNGMFLGGEKVWVGEPVRLKVPPTMGRNGIDIFVLVISKLIERVTPDSATVTIIGAVYKWVEMPTPYNNKSEWPTPNLPPRMITDLRFRNEVADAAKTGIYYEWRLLDPSATKTLADIKGRWYETRSLVNILEGPQRVQQIAATGRFVDANESMNARRDGDRLPNQRRKNRADALVGAVPAGFTVSRGLAGDPNDDLFPDQQLAGSGAENQFMGMGQPFYGV</sequence>
<feature type="compositionally biased region" description="Pro residues" evidence="1">
    <location>
        <begin position="226"/>
        <end position="250"/>
    </location>
</feature>
<dbReference type="Pfam" id="PF10383">
    <property type="entry name" value="Clr2"/>
    <property type="match status" value="1"/>
</dbReference>
<feature type="region of interest" description="Disordered" evidence="1">
    <location>
        <begin position="24"/>
        <end position="49"/>
    </location>
</feature>
<organism evidence="4 5">
    <name type="scientific">Oculimacula yallundae</name>
    <dbReference type="NCBI Taxonomy" id="86028"/>
    <lineage>
        <taxon>Eukaryota</taxon>
        <taxon>Fungi</taxon>
        <taxon>Dikarya</taxon>
        <taxon>Ascomycota</taxon>
        <taxon>Pezizomycotina</taxon>
        <taxon>Leotiomycetes</taxon>
        <taxon>Helotiales</taxon>
        <taxon>Ploettnerulaceae</taxon>
        <taxon>Oculimacula</taxon>
    </lineage>
</organism>
<proteinExistence type="predicted"/>
<accession>A0ABR4CK39</accession>
<reference evidence="4 5" key="1">
    <citation type="journal article" date="2024" name="Commun. Biol.">
        <title>Comparative genomic analysis of thermophilic fungi reveals convergent evolutionary adaptations and gene losses.</title>
        <authorList>
            <person name="Steindorff A.S."/>
            <person name="Aguilar-Pontes M.V."/>
            <person name="Robinson A.J."/>
            <person name="Andreopoulos B."/>
            <person name="LaButti K."/>
            <person name="Kuo A."/>
            <person name="Mondo S."/>
            <person name="Riley R."/>
            <person name="Otillar R."/>
            <person name="Haridas S."/>
            <person name="Lipzen A."/>
            <person name="Grimwood J."/>
            <person name="Schmutz J."/>
            <person name="Clum A."/>
            <person name="Reid I.D."/>
            <person name="Moisan M.C."/>
            <person name="Butler G."/>
            <person name="Nguyen T.T.M."/>
            <person name="Dewar K."/>
            <person name="Conant G."/>
            <person name="Drula E."/>
            <person name="Henrissat B."/>
            <person name="Hansel C."/>
            <person name="Singer S."/>
            <person name="Hutchinson M.I."/>
            <person name="de Vries R.P."/>
            <person name="Natvig D.O."/>
            <person name="Powell A.J."/>
            <person name="Tsang A."/>
            <person name="Grigoriev I.V."/>
        </authorList>
    </citation>
    <scope>NUCLEOTIDE SEQUENCE [LARGE SCALE GENOMIC DNA]</scope>
    <source>
        <strain evidence="4 5">CBS 494.80</strain>
    </source>
</reference>
<feature type="domain" description="Cryptic loci regulator 2 C-terminal" evidence="2">
    <location>
        <begin position="406"/>
        <end position="530"/>
    </location>
</feature>
<dbReference type="InterPro" id="IPR031915">
    <property type="entry name" value="Clr2_N"/>
</dbReference>
<evidence type="ECO:0000313" key="5">
    <source>
        <dbReference type="Proteomes" id="UP001595075"/>
    </source>
</evidence>
<dbReference type="PANTHER" id="PTHR38046:SF1">
    <property type="entry name" value="CRYPTIC LOCI REGULATOR 2"/>
    <property type="match status" value="1"/>
</dbReference>
<dbReference type="Pfam" id="PF16761">
    <property type="entry name" value="Clr2_transil"/>
    <property type="match status" value="1"/>
</dbReference>
<feature type="region of interest" description="Disordered" evidence="1">
    <location>
        <begin position="183"/>
        <end position="250"/>
    </location>
</feature>
<comment type="caution">
    <text evidence="4">The sequence shown here is derived from an EMBL/GenBank/DDBJ whole genome shotgun (WGS) entry which is preliminary data.</text>
</comment>
<evidence type="ECO:0000259" key="3">
    <source>
        <dbReference type="Pfam" id="PF16761"/>
    </source>
</evidence>
<evidence type="ECO:0000259" key="2">
    <source>
        <dbReference type="Pfam" id="PF10383"/>
    </source>
</evidence>
<gene>
    <name evidence="4" type="ORF">VTL71DRAFT_13349</name>
</gene>
<evidence type="ECO:0000313" key="4">
    <source>
        <dbReference type="EMBL" id="KAL2070323.1"/>
    </source>
</evidence>